<dbReference type="SUPFAM" id="SSF117396">
    <property type="entry name" value="TM1631-like"/>
    <property type="match status" value="1"/>
</dbReference>
<keyword evidence="2" id="KW-1185">Reference proteome</keyword>
<dbReference type="Proteomes" id="UP000030401">
    <property type="component" value="Unassembled WGS sequence"/>
</dbReference>
<dbReference type="Gene3D" id="3.20.20.410">
    <property type="entry name" value="Protein of unknown function UPF0759"/>
    <property type="match status" value="1"/>
</dbReference>
<dbReference type="PANTHER" id="PTHR30348">
    <property type="entry name" value="UNCHARACTERIZED PROTEIN YECE"/>
    <property type="match status" value="1"/>
</dbReference>
<organism evidence="1 2">
    <name type="scientific">Pontibacillus litoralis JSM 072002</name>
    <dbReference type="NCBI Taxonomy" id="1385512"/>
    <lineage>
        <taxon>Bacteria</taxon>
        <taxon>Bacillati</taxon>
        <taxon>Bacillota</taxon>
        <taxon>Bacilli</taxon>
        <taxon>Bacillales</taxon>
        <taxon>Bacillaceae</taxon>
        <taxon>Pontibacillus</taxon>
    </lineage>
</organism>
<dbReference type="STRING" id="1385512.N784_12430"/>
<dbReference type="InterPro" id="IPR036520">
    <property type="entry name" value="UPF0759_sf"/>
</dbReference>
<evidence type="ECO:0008006" key="3">
    <source>
        <dbReference type="Google" id="ProtNLM"/>
    </source>
</evidence>
<comment type="caution">
    <text evidence="1">The sequence shown here is derived from an EMBL/GenBank/DDBJ whole genome shotgun (WGS) entry which is preliminary data.</text>
</comment>
<evidence type="ECO:0000313" key="2">
    <source>
        <dbReference type="Proteomes" id="UP000030401"/>
    </source>
</evidence>
<sequence length="287" mass="33790">MSVLIGVTGWGDHASLYPDRINPQDKLAEYAAHFPVVEVDSSFYAIQSERNFAKWVKQTPEEFSFVIKAFQKMTGHTRDKMTKDEVMQMFHAYIQSIQPVLEAGKLNAILFQFPPWFDVRKENVQKLKVIRQLMGDLPLALEFRNRTWFEDPYKEQTLQFMKDNQWIHTICDEPQAGEGSVPAIIEPTSEKQTLIRFHGRNTFGWNKNGREDWEWRKHRFLYRYNEEELREWKRSIEKLKEETKHITVLFNNNSGGDAAPNAKMLMEMLGLSYQGLNSKQMDLFDTI</sequence>
<dbReference type="EMBL" id="AVPG01000004">
    <property type="protein sequence ID" value="KGX87907.1"/>
    <property type="molecule type" value="Genomic_DNA"/>
</dbReference>
<reference evidence="1 2" key="1">
    <citation type="submission" date="2013-08" db="EMBL/GenBank/DDBJ databases">
        <authorList>
            <person name="Huang J."/>
            <person name="Wang G."/>
        </authorList>
    </citation>
    <scope>NUCLEOTIDE SEQUENCE [LARGE SCALE GENOMIC DNA]</scope>
    <source>
        <strain evidence="1 2">JSM 072002</strain>
    </source>
</reference>
<name>A0A0A5HWA0_9BACI</name>
<accession>A0A0A5HWA0</accession>
<proteinExistence type="predicted"/>
<protein>
    <recommendedName>
        <fullName evidence="3">YunF</fullName>
    </recommendedName>
</protein>
<dbReference type="Pfam" id="PF01904">
    <property type="entry name" value="DUF72"/>
    <property type="match status" value="1"/>
</dbReference>
<gene>
    <name evidence="1" type="ORF">N784_12430</name>
</gene>
<dbReference type="PANTHER" id="PTHR30348:SF13">
    <property type="entry name" value="UPF0759 PROTEIN YUNF"/>
    <property type="match status" value="1"/>
</dbReference>
<dbReference type="RefSeq" id="WP_036832831.1">
    <property type="nucleotide sequence ID" value="NZ_AVPG01000004.1"/>
</dbReference>
<dbReference type="InterPro" id="IPR002763">
    <property type="entry name" value="DUF72"/>
</dbReference>
<dbReference type="eggNOG" id="COG1801">
    <property type="taxonomic scope" value="Bacteria"/>
</dbReference>
<dbReference type="AlphaFoldDB" id="A0A0A5HWA0"/>
<evidence type="ECO:0000313" key="1">
    <source>
        <dbReference type="EMBL" id="KGX87907.1"/>
    </source>
</evidence>